<dbReference type="InterPro" id="IPR015943">
    <property type="entry name" value="WD40/YVTN_repeat-like_dom_sf"/>
</dbReference>
<evidence type="ECO:0000313" key="6">
    <source>
        <dbReference type="EMBL" id="KAF0883489.1"/>
    </source>
</evidence>
<dbReference type="FunFam" id="2.130.10.10:FF:000109">
    <property type="entry name" value="WD repeat domain 36"/>
    <property type="match status" value="1"/>
</dbReference>
<dbReference type="Pfam" id="PF25171">
    <property type="entry name" value="Beta-prop_WDR36-Utp21_1st"/>
    <property type="match status" value="1"/>
</dbReference>
<reference evidence="6 7" key="1">
    <citation type="submission" date="2019-11" db="EMBL/GenBank/DDBJ databases">
        <authorList>
            <person name="Yang C."/>
            <person name="Li F."/>
        </authorList>
    </citation>
    <scope>NUCLEOTIDE SEQUENCE [LARGE SCALE GENOMIC DNA]</scope>
    <source>
        <strain evidence="6">KB4526</strain>
        <tissue evidence="6">Muscle</tissue>
    </source>
</reference>
<keyword evidence="7" id="KW-1185">Reference proteome</keyword>
<proteinExistence type="predicted"/>
<dbReference type="PANTHER" id="PTHR22840:SF12">
    <property type="entry name" value="WD REPEAT-CONTAINING PROTEIN 36"/>
    <property type="match status" value="1"/>
</dbReference>
<dbReference type="InterPro" id="IPR019775">
    <property type="entry name" value="WD40_repeat_CS"/>
</dbReference>
<dbReference type="SUPFAM" id="SSF50998">
    <property type="entry name" value="Quinoprotein alcohol dehydrogenase-like"/>
    <property type="match status" value="1"/>
</dbReference>
<keyword evidence="1 3" id="KW-0853">WD repeat</keyword>
<dbReference type="SUPFAM" id="SSF50978">
    <property type="entry name" value="WD40 repeat-like"/>
    <property type="match status" value="1"/>
</dbReference>
<feature type="domain" description="WDR36/Utp21 C-terminal" evidence="4">
    <location>
        <begin position="716"/>
        <end position="918"/>
    </location>
</feature>
<dbReference type="GO" id="GO:0034388">
    <property type="term" value="C:Pwp2p-containing subcomplex of 90S preribosome"/>
    <property type="evidence" value="ECO:0007669"/>
    <property type="project" value="TreeGrafter"/>
</dbReference>
<dbReference type="EMBL" id="VOAJ01002076">
    <property type="protein sequence ID" value="KAF0883489.1"/>
    <property type="molecule type" value="Genomic_DNA"/>
</dbReference>
<dbReference type="InterPro" id="IPR011047">
    <property type="entry name" value="Quinoprotein_ADH-like_sf"/>
</dbReference>
<dbReference type="InterPro" id="IPR059157">
    <property type="entry name" value="WDR36-Utp21_N"/>
</dbReference>
<dbReference type="SMART" id="SM00320">
    <property type="entry name" value="WD40"/>
    <property type="match status" value="8"/>
</dbReference>
<evidence type="ECO:0000259" key="4">
    <source>
        <dbReference type="Pfam" id="PF04192"/>
    </source>
</evidence>
<feature type="non-terminal residue" evidence="6">
    <location>
        <position position="1"/>
    </location>
</feature>
<evidence type="ECO:0000259" key="5">
    <source>
        <dbReference type="Pfam" id="PF25171"/>
    </source>
</evidence>
<dbReference type="Proteomes" id="UP000475037">
    <property type="component" value="Unassembled WGS sequence"/>
</dbReference>
<evidence type="ECO:0000256" key="3">
    <source>
        <dbReference type="PROSITE-ProRule" id="PRU00221"/>
    </source>
</evidence>
<dbReference type="Gene3D" id="2.130.10.10">
    <property type="entry name" value="YVTN repeat-like/Quinoprotein amine dehydrogenase"/>
    <property type="match status" value="2"/>
</dbReference>
<dbReference type="AlphaFoldDB" id="A0A6G1B652"/>
<dbReference type="InterPro" id="IPR036322">
    <property type="entry name" value="WD40_repeat_dom_sf"/>
</dbReference>
<dbReference type="Pfam" id="PF04192">
    <property type="entry name" value="Utp21"/>
    <property type="match status" value="1"/>
</dbReference>
<dbReference type="PROSITE" id="PS50082">
    <property type="entry name" value="WD_REPEATS_2"/>
    <property type="match status" value="3"/>
</dbReference>
<dbReference type="PANTHER" id="PTHR22840">
    <property type="entry name" value="WD REPEAT-CONTAINING PROTEIN 36"/>
    <property type="match status" value="1"/>
</dbReference>
<dbReference type="Pfam" id="PF25168">
    <property type="entry name" value="Beta-prop_WDR36-Utp21_2nd"/>
    <property type="match status" value="1"/>
</dbReference>
<organism evidence="6 7">
    <name type="scientific">Crocuta crocuta</name>
    <name type="common">Spotted hyena</name>
    <dbReference type="NCBI Taxonomy" id="9678"/>
    <lineage>
        <taxon>Eukaryota</taxon>
        <taxon>Metazoa</taxon>
        <taxon>Chordata</taxon>
        <taxon>Craniata</taxon>
        <taxon>Vertebrata</taxon>
        <taxon>Euteleostomi</taxon>
        <taxon>Mammalia</taxon>
        <taxon>Eutheria</taxon>
        <taxon>Laurasiatheria</taxon>
        <taxon>Carnivora</taxon>
        <taxon>Feliformia</taxon>
        <taxon>Hyaenidae</taxon>
        <taxon>Crocuta</taxon>
    </lineage>
</organism>
<feature type="repeat" description="WD" evidence="3">
    <location>
        <begin position="589"/>
        <end position="630"/>
    </location>
</feature>
<gene>
    <name evidence="6" type="primary">Wdr36</name>
    <name evidence="6" type="ORF">FOF47_R22300</name>
</gene>
<accession>A0A6G1B652</accession>
<feature type="repeat" description="WD" evidence="3">
    <location>
        <begin position="300"/>
        <end position="331"/>
    </location>
</feature>
<name>A0A6G1B652_CROCR</name>
<keyword evidence="2" id="KW-0677">Repeat</keyword>
<dbReference type="GO" id="GO:0032040">
    <property type="term" value="C:small-subunit processome"/>
    <property type="evidence" value="ECO:0007669"/>
    <property type="project" value="InterPro"/>
</dbReference>
<feature type="repeat" description="WD" evidence="3">
    <location>
        <begin position="506"/>
        <end position="547"/>
    </location>
</feature>
<dbReference type="FunFam" id="2.130.10.10:FF:000139">
    <property type="entry name" value="WD repeat domain 36"/>
    <property type="match status" value="1"/>
</dbReference>
<protein>
    <submittedName>
        <fullName evidence="6">WDR36 protein</fullName>
    </submittedName>
</protein>
<dbReference type="PROSITE" id="PS50294">
    <property type="entry name" value="WD_REPEATS_REGION"/>
    <property type="match status" value="2"/>
</dbReference>
<dbReference type="GO" id="GO:0006364">
    <property type="term" value="P:rRNA processing"/>
    <property type="evidence" value="ECO:0007669"/>
    <property type="project" value="InterPro"/>
</dbReference>
<feature type="domain" description="WDR36/Utp21 N-terminal" evidence="5">
    <location>
        <begin position="63"/>
        <end position="334"/>
    </location>
</feature>
<dbReference type="InterPro" id="IPR001680">
    <property type="entry name" value="WD40_rpt"/>
</dbReference>
<dbReference type="PROSITE" id="PS00678">
    <property type="entry name" value="WD_REPEATS_1"/>
    <property type="match status" value="1"/>
</dbReference>
<evidence type="ECO:0000256" key="2">
    <source>
        <dbReference type="ARBA" id="ARBA00022737"/>
    </source>
</evidence>
<evidence type="ECO:0000256" key="1">
    <source>
        <dbReference type="ARBA" id="ARBA00022574"/>
    </source>
</evidence>
<sequence>EGPGRSFSSGLKLRGAWTSVPMEGGAGGRTSSALFAGFRALGLFSNDIPHVVRFSALKRRFYVTTCVGKSFHTYDVNLTISYFFYISFYLGNSVPQDICCMAADGRLVFAAYGNVFSAFARNKEVVHTFKGHKAEIHLLQPFGDHIISVDTDSILIIWHIYSEEEYLQLTFDKSVFKISAILHPSTYLNKILLGSEQGSLQLWNVKSNKLLYTFLGWKIGVTALQQAPAVDVVAVGLMSGQVIIHNIKFDETLMKFRQDWGPITSISFRTDGHPIMAAGSPCGHIGLWDLEDKKLINQMRNAHSTAIAGLTFLHREPLLVTNGADNALRIWIFDGPTGEGRLLRFRMGHSAPLTKIRYYGQNGQQILSASQDGTLQSFSTIHEKFNKSLGHGLINKKRVKRKGLQNALSVRLPPITKFAAEEARESDWDSIIACHQGKLSCSTWNYQRSTIGAYFLKPKELKTDDITATAVDITSCGNFAIIGLSSGTVDVYNMQSGIHRGSFGEDQAHKGSVRGVAVDGLNQLTITAGSEGLLKFWNFKNKILIHSMSLDSSPNMMLLHRDSGILGLALDDFSISVLDIETRKIVREFSGHQGQINDLAFSPDGRWLISASMDCTVRTWDLPSGCLIDSFLLDSAPLNVTMSPTGDFLATSHVDHLGIYLWSNVSLYSVVSLRPLPTDYVPSVVMLPGTCQTQDVEFSEETIEPSDEMIEYDSPEQLNEQLVTLSLLPESRWKNLLNLDIIKKKNKPKEPPKVPKSAPFFIPTIPGLVPRYAAPEQNNDPHQSKVVNLGILAQKSDFCLKLEEGLVNNKYEAALNLLKELGPSGIETELRSLSPDCGGSIEVMQSFLKMIGMMLDRKRDFELAQAYLALFLKLHLKLLPSEPVLLEELTKLSSQVEENWIHLQSLFNQSICILNYIKSALL</sequence>
<comment type="caution">
    <text evidence="6">The sequence shown here is derived from an EMBL/GenBank/DDBJ whole genome shotgun (WGS) entry which is preliminary data.</text>
</comment>
<evidence type="ECO:0000313" key="7">
    <source>
        <dbReference type="Proteomes" id="UP000475037"/>
    </source>
</evidence>
<feature type="non-terminal residue" evidence="6">
    <location>
        <position position="922"/>
    </location>
</feature>
<dbReference type="InterPro" id="IPR007319">
    <property type="entry name" value="WDR36/Utp21_C"/>
</dbReference>